<comment type="catalytic activity">
    <reaction evidence="1 5">
        <text>3'-dephospho-CoA + ATP = 2'-(5''-triphospho-alpha-D-ribosyl)-3'-dephospho-CoA + adenine</text>
        <dbReference type="Rhea" id="RHEA:15117"/>
        <dbReference type="ChEBI" id="CHEBI:16708"/>
        <dbReference type="ChEBI" id="CHEBI:30616"/>
        <dbReference type="ChEBI" id="CHEBI:57328"/>
        <dbReference type="ChEBI" id="CHEBI:61378"/>
        <dbReference type="EC" id="2.4.2.52"/>
    </reaction>
</comment>
<keyword evidence="4 5" id="KW-0067">ATP-binding</keyword>
<evidence type="ECO:0000256" key="4">
    <source>
        <dbReference type="ARBA" id="ARBA00022840"/>
    </source>
</evidence>
<dbReference type="Gene3D" id="1.10.4200.10">
    <property type="entry name" value="Triphosphoribosyl-dephospho-CoA protein"/>
    <property type="match status" value="1"/>
</dbReference>
<dbReference type="NCBIfam" id="TIGR03125">
    <property type="entry name" value="citrate_citG"/>
    <property type="match status" value="1"/>
</dbReference>
<proteinExistence type="inferred from homology"/>
<evidence type="ECO:0000313" key="6">
    <source>
        <dbReference type="EMBL" id="RSU16518.1"/>
    </source>
</evidence>
<dbReference type="RefSeq" id="WP_126791791.1">
    <property type="nucleotide sequence ID" value="NZ_CP060720.1"/>
</dbReference>
<dbReference type="InterPro" id="IPR002736">
    <property type="entry name" value="CitG"/>
</dbReference>
<gene>
    <name evidence="5" type="primary">citG</name>
    <name evidence="6" type="ORF">CBF28_03045</name>
</gene>
<dbReference type="GO" id="GO:0046917">
    <property type="term" value="F:triphosphoribosyl-dephospho-CoA synthase activity"/>
    <property type="evidence" value="ECO:0007669"/>
    <property type="project" value="UniProtKB-UniRule"/>
</dbReference>
<protein>
    <recommendedName>
        <fullName evidence="5">Probable 2-(5''-triphosphoribosyl)-3'-dephosphocoenzyme-A synthase</fullName>
        <shortName evidence="5">2-(5''-triphosphoribosyl)-3'-dephospho-CoA synthase</shortName>
        <ecNumber evidence="5">2.4.2.52</ecNumber>
    </recommendedName>
</protein>
<keyword evidence="3 5" id="KW-0547">Nucleotide-binding</keyword>
<dbReference type="GO" id="GO:0005524">
    <property type="term" value="F:ATP binding"/>
    <property type="evidence" value="ECO:0007669"/>
    <property type="project" value="UniProtKB-KW"/>
</dbReference>
<comment type="caution">
    <text evidence="6">The sequence shown here is derived from an EMBL/GenBank/DDBJ whole genome shotgun (WGS) entry which is preliminary data.</text>
</comment>
<keyword evidence="2 5" id="KW-0808">Transferase</keyword>
<evidence type="ECO:0000256" key="5">
    <source>
        <dbReference type="HAMAP-Rule" id="MF_00397"/>
    </source>
</evidence>
<dbReference type="EC" id="2.4.2.52" evidence="5"/>
<organism evidence="6 7">
    <name type="scientific">Vagococcus carniphilus</name>
    <dbReference type="NCBI Taxonomy" id="218144"/>
    <lineage>
        <taxon>Bacteria</taxon>
        <taxon>Bacillati</taxon>
        <taxon>Bacillota</taxon>
        <taxon>Bacilli</taxon>
        <taxon>Lactobacillales</taxon>
        <taxon>Enterococcaceae</taxon>
        <taxon>Vagococcus</taxon>
    </lineage>
</organism>
<accession>A0A430B8C4</accession>
<name>A0A430B8C4_9ENTE</name>
<dbReference type="InterPro" id="IPR017551">
    <property type="entry name" value="TriPribosyl-deP-CoA_syn_CitG"/>
</dbReference>
<reference evidence="6 7" key="1">
    <citation type="submission" date="2017-05" db="EMBL/GenBank/DDBJ databases">
        <title>Vagococcus spp. assemblies.</title>
        <authorList>
            <person name="Gulvik C.A."/>
        </authorList>
    </citation>
    <scope>NUCLEOTIDE SEQUENCE [LARGE SCALE GENOMIC DNA]</scope>
    <source>
        <strain evidence="6 7">SS1714</strain>
    </source>
</reference>
<evidence type="ECO:0000256" key="3">
    <source>
        <dbReference type="ARBA" id="ARBA00022741"/>
    </source>
</evidence>
<evidence type="ECO:0000256" key="1">
    <source>
        <dbReference type="ARBA" id="ARBA00001210"/>
    </source>
</evidence>
<comment type="similarity">
    <text evidence="5">Belongs to the CitG/MdcB family.</text>
</comment>
<keyword evidence="7" id="KW-1185">Reference proteome</keyword>
<evidence type="ECO:0000256" key="2">
    <source>
        <dbReference type="ARBA" id="ARBA00022679"/>
    </source>
</evidence>
<dbReference type="PANTHER" id="PTHR30201:SF2">
    <property type="entry name" value="2-(5''-TRIPHOSPHORIBOSYL)-3'-DEPHOSPHOCOENZYME-A SYNTHASE"/>
    <property type="match status" value="1"/>
</dbReference>
<sequence>MEKSKEVSIKAFEALLKEVNLSPKPGLVDRLNNGSHSDMTLTTFYDSAEAIFPFFEGYFLLGQNHKGTALELFEKVRNLGAKAEKEMMKATQNINTHKGANFSFAVILASIGNYYQKTSKVELLETDIEEILNYTKEMCAGLASRDFKQLEKKENLTNGEKLFLKKGIKGVRGEAESGYESLRDNLLPSLRKYRLLEEEERFLRGFVDLMSDVEDSNIYHRGGEEGILYLKTEAKKIQQLDISKAELISHLKELDEKMIAKNLSPGGSADLLALGIFLFSLEKVN</sequence>
<dbReference type="Pfam" id="PF01874">
    <property type="entry name" value="CitG"/>
    <property type="match status" value="1"/>
</dbReference>
<evidence type="ECO:0000313" key="7">
    <source>
        <dbReference type="Proteomes" id="UP000288028"/>
    </source>
</evidence>
<dbReference type="OrthoDB" id="114886at2"/>
<dbReference type="PANTHER" id="PTHR30201">
    <property type="entry name" value="TRIPHOSPHORIBOSYL-DEPHOSPHO-COA SYNTHASE"/>
    <property type="match status" value="1"/>
</dbReference>
<dbReference type="AlphaFoldDB" id="A0A430B8C4"/>
<dbReference type="HAMAP" id="MF_00397">
    <property type="entry name" value="CitG"/>
    <property type="match status" value="1"/>
</dbReference>
<dbReference type="GeneID" id="95580378"/>
<dbReference type="GO" id="GO:0051191">
    <property type="term" value="P:prosthetic group biosynthetic process"/>
    <property type="evidence" value="ECO:0007669"/>
    <property type="project" value="TreeGrafter"/>
</dbReference>
<dbReference type="EMBL" id="NGKB01000002">
    <property type="protein sequence ID" value="RSU16518.1"/>
    <property type="molecule type" value="Genomic_DNA"/>
</dbReference>
<dbReference type="Proteomes" id="UP000288028">
    <property type="component" value="Unassembled WGS sequence"/>
</dbReference>